<evidence type="ECO:0008006" key="3">
    <source>
        <dbReference type="Google" id="ProtNLM"/>
    </source>
</evidence>
<dbReference type="GeneID" id="30981743"/>
<reference evidence="2" key="1">
    <citation type="submission" date="2016-05" db="EMBL/GenBank/DDBJ databases">
        <title>Comparative genomics of biotechnologically important yeasts.</title>
        <authorList>
            <consortium name="DOE Joint Genome Institute"/>
            <person name="Riley R."/>
            <person name="Haridas S."/>
            <person name="Wolfe K.H."/>
            <person name="Lopes M.R."/>
            <person name="Hittinger C.T."/>
            <person name="Goker M."/>
            <person name="Salamov A."/>
            <person name="Wisecaver J."/>
            <person name="Long T.M."/>
            <person name="Aerts A.L."/>
            <person name="Barry K."/>
            <person name="Choi C."/>
            <person name="Clum A."/>
            <person name="Coughlan A.Y."/>
            <person name="Deshpande S."/>
            <person name="Douglass A.P."/>
            <person name="Hanson S.J."/>
            <person name="Klenk H.-P."/>
            <person name="Labutti K."/>
            <person name="Lapidus A."/>
            <person name="Lindquist E."/>
            <person name="Lipzen A."/>
            <person name="Meier-Kolthoff J.P."/>
            <person name="Ohm R.A."/>
            <person name="Otillar R.P."/>
            <person name="Pangilinan J."/>
            <person name="Peng Y."/>
            <person name="Rokas A."/>
            <person name="Rosa C.A."/>
            <person name="Scheuner C."/>
            <person name="Sibirny A.A."/>
            <person name="Slot J.C."/>
            <person name="Stielow J.B."/>
            <person name="Sun H."/>
            <person name="Kurtzman C.P."/>
            <person name="Blackwell M."/>
            <person name="Grigoriev I.V."/>
            <person name="Jeffries T.W."/>
        </authorList>
    </citation>
    <scope>NUCLEOTIDE SEQUENCE [LARGE SCALE GENOMIC DNA]</scope>
    <source>
        <strain evidence="2">NRRL Y-17324</strain>
    </source>
</reference>
<dbReference type="EMBL" id="KV453911">
    <property type="protein sequence ID" value="ODV80394.1"/>
    <property type="molecule type" value="Genomic_DNA"/>
</dbReference>
<dbReference type="STRING" id="984487.A0A1E4SLK0"/>
<dbReference type="Proteomes" id="UP000094285">
    <property type="component" value="Unassembled WGS sequence"/>
</dbReference>
<proteinExistence type="predicted"/>
<dbReference type="AlphaFoldDB" id="A0A1E4SLK0"/>
<keyword evidence="2" id="KW-1185">Reference proteome</keyword>
<dbReference type="InterPro" id="IPR029058">
    <property type="entry name" value="AB_hydrolase_fold"/>
</dbReference>
<name>A0A1E4SLK0_9ASCO</name>
<evidence type="ECO:0000313" key="2">
    <source>
        <dbReference type="Proteomes" id="UP000094285"/>
    </source>
</evidence>
<gene>
    <name evidence="1" type="ORF">CANTADRAFT_25978</name>
</gene>
<dbReference type="Gene3D" id="3.40.50.1820">
    <property type="entry name" value="alpha/beta hydrolase"/>
    <property type="match status" value="1"/>
</dbReference>
<accession>A0A1E4SLK0</accession>
<evidence type="ECO:0000313" key="1">
    <source>
        <dbReference type="EMBL" id="ODV80394.1"/>
    </source>
</evidence>
<dbReference type="SUPFAM" id="SSF53474">
    <property type="entry name" value="alpha/beta-Hydrolases"/>
    <property type="match status" value="1"/>
</dbReference>
<dbReference type="RefSeq" id="XP_020065516.1">
    <property type="nucleotide sequence ID" value="XM_020207606.1"/>
</dbReference>
<sequence length="314" mass="35566">MPILPHDSEAFSKKTVFIGGINVHIYNADSLQSHVENTTGDIPVDVLYLVHERLGNYKYTEAFAFKILEQFYKKGGKQLVCVTFDVRNHGERTVDESKNQDWRGGNASHASDLITVIDGIVADLKLLTTSVPFYLDLDRYISRANKELGTTIKYRHSFSGNSLGGHAVIRFANEYPNLVNVLNPVIGCPDLTTLLVNRLTKAPLDSVAYDKKYFYFEYDELPLNAEQRLVYPESLHRHIAAQDISIYENFNMNIKLFSSHGKDDKLVPTKLASSWLDIYKNTNGVTEAFIQEGVGHATTEEMIDNFTTWLVKHI</sequence>
<dbReference type="OrthoDB" id="2152248at2759"/>
<organism evidence="1 2">
    <name type="scientific">Suhomyces tanzawaensis NRRL Y-17324</name>
    <dbReference type="NCBI Taxonomy" id="984487"/>
    <lineage>
        <taxon>Eukaryota</taxon>
        <taxon>Fungi</taxon>
        <taxon>Dikarya</taxon>
        <taxon>Ascomycota</taxon>
        <taxon>Saccharomycotina</taxon>
        <taxon>Pichiomycetes</taxon>
        <taxon>Debaryomycetaceae</taxon>
        <taxon>Suhomyces</taxon>
    </lineage>
</organism>
<protein>
    <recommendedName>
        <fullName evidence="3">Alpha/beta-hydrolase</fullName>
    </recommendedName>
</protein>